<dbReference type="AlphaFoldDB" id="A0AAD4QQL1"/>
<sequence length="214" mass="23697">MCICINQLTLSTLAIVYCLHTLVLFWSALILHSSLASIKTAPRRLGQAFRHACPDAQILLCYSTPSSPSPYLLRLRCRSPPLLMYTRESGNLDSRTILDYPVPSYGFHFFQRGLRIHESGIPSVLGIRKPTYDSKELNFCQALPSVSYVPGYTKAASTVSDTAGTGTLPIIALQVWCLLSVSRDPCRIFSRLALSWRIAHKVAKDHGSIIVLSS</sequence>
<protein>
    <submittedName>
        <fullName evidence="2">Uncharacterized protein</fullName>
    </submittedName>
</protein>
<organism evidence="2 3">
    <name type="scientific">Multifurca ochricompacta</name>
    <dbReference type="NCBI Taxonomy" id="376703"/>
    <lineage>
        <taxon>Eukaryota</taxon>
        <taxon>Fungi</taxon>
        <taxon>Dikarya</taxon>
        <taxon>Basidiomycota</taxon>
        <taxon>Agaricomycotina</taxon>
        <taxon>Agaricomycetes</taxon>
        <taxon>Russulales</taxon>
        <taxon>Russulaceae</taxon>
        <taxon>Multifurca</taxon>
    </lineage>
</organism>
<evidence type="ECO:0000256" key="1">
    <source>
        <dbReference type="SAM" id="Phobius"/>
    </source>
</evidence>
<dbReference type="EMBL" id="WTXG01000006">
    <property type="protein sequence ID" value="KAI0305324.1"/>
    <property type="molecule type" value="Genomic_DNA"/>
</dbReference>
<reference evidence="2" key="1">
    <citation type="journal article" date="2022" name="New Phytol.">
        <title>Evolutionary transition to the ectomycorrhizal habit in the genomes of a hyperdiverse lineage of mushroom-forming fungi.</title>
        <authorList>
            <person name="Looney B."/>
            <person name="Miyauchi S."/>
            <person name="Morin E."/>
            <person name="Drula E."/>
            <person name="Courty P.E."/>
            <person name="Kohler A."/>
            <person name="Kuo A."/>
            <person name="LaButti K."/>
            <person name="Pangilinan J."/>
            <person name="Lipzen A."/>
            <person name="Riley R."/>
            <person name="Andreopoulos W."/>
            <person name="He G."/>
            <person name="Johnson J."/>
            <person name="Nolan M."/>
            <person name="Tritt A."/>
            <person name="Barry K.W."/>
            <person name="Grigoriev I.V."/>
            <person name="Nagy L.G."/>
            <person name="Hibbett D."/>
            <person name="Henrissat B."/>
            <person name="Matheny P.B."/>
            <person name="Labbe J."/>
            <person name="Martin F.M."/>
        </authorList>
    </citation>
    <scope>NUCLEOTIDE SEQUENCE</scope>
    <source>
        <strain evidence="2">BPL690</strain>
    </source>
</reference>
<keyword evidence="1" id="KW-0812">Transmembrane</keyword>
<keyword evidence="1" id="KW-0472">Membrane</keyword>
<keyword evidence="1" id="KW-1133">Transmembrane helix</keyword>
<evidence type="ECO:0000313" key="2">
    <source>
        <dbReference type="EMBL" id="KAI0305324.1"/>
    </source>
</evidence>
<accession>A0AAD4QQL1</accession>
<proteinExistence type="predicted"/>
<comment type="caution">
    <text evidence="2">The sequence shown here is derived from an EMBL/GenBank/DDBJ whole genome shotgun (WGS) entry which is preliminary data.</text>
</comment>
<keyword evidence="3" id="KW-1185">Reference proteome</keyword>
<feature type="transmembrane region" description="Helical" evidence="1">
    <location>
        <begin position="14"/>
        <end position="35"/>
    </location>
</feature>
<evidence type="ECO:0000313" key="3">
    <source>
        <dbReference type="Proteomes" id="UP001203297"/>
    </source>
</evidence>
<dbReference type="Proteomes" id="UP001203297">
    <property type="component" value="Unassembled WGS sequence"/>
</dbReference>
<gene>
    <name evidence="2" type="ORF">B0F90DRAFT_1815554</name>
</gene>
<name>A0AAD4QQL1_9AGAM</name>